<comment type="caution">
    <text evidence="1">The sequence shown here is derived from an EMBL/GenBank/DDBJ whole genome shotgun (WGS) entry which is preliminary data.</text>
</comment>
<evidence type="ECO:0000313" key="2">
    <source>
        <dbReference type="Proteomes" id="UP001241377"/>
    </source>
</evidence>
<protein>
    <submittedName>
        <fullName evidence="1">Uncharacterized protein</fullName>
    </submittedName>
</protein>
<evidence type="ECO:0000313" key="1">
    <source>
        <dbReference type="EMBL" id="KAJ9104038.1"/>
    </source>
</evidence>
<organism evidence="1 2">
    <name type="scientific">Naganishia cerealis</name>
    <dbReference type="NCBI Taxonomy" id="610337"/>
    <lineage>
        <taxon>Eukaryota</taxon>
        <taxon>Fungi</taxon>
        <taxon>Dikarya</taxon>
        <taxon>Basidiomycota</taxon>
        <taxon>Agaricomycotina</taxon>
        <taxon>Tremellomycetes</taxon>
        <taxon>Filobasidiales</taxon>
        <taxon>Filobasidiaceae</taxon>
        <taxon>Naganishia</taxon>
    </lineage>
</organism>
<dbReference type="EMBL" id="JASBWR010000043">
    <property type="protein sequence ID" value="KAJ9104038.1"/>
    <property type="molecule type" value="Genomic_DNA"/>
</dbReference>
<keyword evidence="2" id="KW-1185">Reference proteome</keyword>
<dbReference type="Proteomes" id="UP001241377">
    <property type="component" value="Unassembled WGS sequence"/>
</dbReference>
<name>A0ACC2VXX1_9TREE</name>
<sequence length="1168" mass="122749">MAGTPSATGSPPTSETAQIPSISTTTPSNTNVSPFARKPLQRSESRSSFIGTSPIANQYPHVYHYINQLFTAAASTTLEPVGSARLAGANEKAHPLSVSSSTGSGSGSGSNSDEEGEAKRRQGGEAASDAESEKNPEERTKSARTVSVSSDASATSTAPSTTDTNTSNASQFKALTQEEKDEVVKNVVDLLSEEKEEKVKFVLKDKLGVMGQICLDLMHKHRDDVEHIPYQSHLAVRPPKASPSMAHALPHRPFTPTRVPSFRSRTPLARSQSPAPPLPGSGIIGQPSPSATPTHSAPGTPTFSHAAVNNPLAQLTAERFLAGAGSGSSASALLAAGSIGGSPKSAHASPATSPKILSAKANLFNPNAPGSNQFPPGFNAGPLGNKPLIALPSPFNASGGDPWAQFGRLASPVGSPALSRTSSNLASAAPLTAANMFAHHASLNEGSNVNAIDTNSNNHDSQDDHRAPSNAISQGGPGSNIANIQIARDEMDDAGVDDIFSTSAMDRHSQFLPHHDDDEEEDEFSPFGTKPVRFFKSSHPPGLGYEEHPGSGSASLSTSPVTKLQVSAKAFDPTKLGIPNSGGHMDPNAPGFAPSPGGHLTPNGSRFASGNASYFGEGYSEGYGTPVSEGIPGGQGEEGGYLGDGMTPLDVLQSVFTTLPAGELEEALVKSGYEFEGAMALLIAQNGGTRSTTSGASTPTGLRPDVHRSAFGRGGGGRDQGYFHQGGRGNAPFGGGTGHLSPRFAMGGSGTRSPGGGLKMCRYYLAGECRRADCRFSHDVDRALCRFWLRGQCAKGDMCEFIHALPNVDPNVLSNQLSRLELAGDGTARSRTPPVDEFPDLNFHPGRGRGAPFDPSRNRFANAVKRPMPPPGQQHTMVTGNRFVATQGSRNRFGPGGSSSFGSVRGPPPAPMPRPSPRIKLRPPTLLPTLPTGAALNEMYLEARQGAIRLGQARNACLARAADAWRRGDGAAAKRFSREANVLNERMSAEGAEAASHLVRQRRAQAQEAIKNRGDWSDDPGDRAIKGKECANGLGVVMGIASASSLGPEGNTLSPEERTEVLLDLHMLHANEGTDVLEDFLLAVSCLLYYLLMNVKLILSYLPQLERDSFLGLAYIIVGEDRHTGSQDPGRGASRYRLATGVKQFLARYNYPWSEGGGCICVDSATHM</sequence>
<reference evidence="1" key="1">
    <citation type="submission" date="2023-04" db="EMBL/GenBank/DDBJ databases">
        <title>Draft Genome sequencing of Naganishia species isolated from polar environments using Oxford Nanopore Technology.</title>
        <authorList>
            <person name="Leo P."/>
            <person name="Venkateswaran K."/>
        </authorList>
    </citation>
    <scope>NUCLEOTIDE SEQUENCE</scope>
    <source>
        <strain evidence="1">MNA-CCFEE 5261</strain>
    </source>
</reference>
<gene>
    <name evidence="1" type="ORF">QFC19_004172</name>
</gene>
<accession>A0ACC2VXX1</accession>
<proteinExistence type="predicted"/>